<accession>A0A9X3ZJX6</accession>
<dbReference type="EMBL" id="JAPJZI010000002">
    <property type="protein sequence ID" value="MDA5401261.1"/>
    <property type="molecule type" value="Genomic_DNA"/>
</dbReference>
<evidence type="ECO:0000313" key="1">
    <source>
        <dbReference type="EMBL" id="MDA5401261.1"/>
    </source>
</evidence>
<comment type="caution">
    <text evidence="1">The sequence shown here is derived from an EMBL/GenBank/DDBJ whole genome shotgun (WGS) entry which is preliminary data.</text>
</comment>
<protein>
    <submittedName>
        <fullName evidence="1">Uncharacterized protein</fullName>
    </submittedName>
</protein>
<organism evidence="1 2">
    <name type="scientific">Hoeflea prorocentri</name>
    <dbReference type="NCBI Taxonomy" id="1922333"/>
    <lineage>
        <taxon>Bacteria</taxon>
        <taxon>Pseudomonadati</taxon>
        <taxon>Pseudomonadota</taxon>
        <taxon>Alphaproteobacteria</taxon>
        <taxon>Hyphomicrobiales</taxon>
        <taxon>Rhizobiaceae</taxon>
        <taxon>Hoeflea</taxon>
    </lineage>
</organism>
<reference evidence="1" key="1">
    <citation type="submission" date="2022-11" db="EMBL/GenBank/DDBJ databases">
        <title>Draft genome sequence of Hoeflea poritis E7-10 and Hoeflea prorocentri PM5-8, separated from scleractinian coral Porites lutea and marine dinoflagellate.</title>
        <authorList>
            <person name="Zhang G."/>
            <person name="Wei Q."/>
            <person name="Cai L."/>
        </authorList>
    </citation>
    <scope>NUCLEOTIDE SEQUENCE</scope>
    <source>
        <strain evidence="1">PM5-8</strain>
    </source>
</reference>
<proteinExistence type="predicted"/>
<keyword evidence="2" id="KW-1185">Reference proteome</keyword>
<gene>
    <name evidence="1" type="ORF">OQ273_21995</name>
</gene>
<sequence length="77" mass="8886">MDLPAQLGGGMTSRPVVKTTGLFFWQWTARHDKAEKIEQAQQMARKAFSTIAFDLKACGLYPYGRQNQRNRRRIADR</sequence>
<dbReference type="Proteomes" id="UP001151234">
    <property type="component" value="Unassembled WGS sequence"/>
</dbReference>
<dbReference type="RefSeq" id="WP_267993586.1">
    <property type="nucleotide sequence ID" value="NZ_JAPJZI010000002.1"/>
</dbReference>
<evidence type="ECO:0000313" key="2">
    <source>
        <dbReference type="Proteomes" id="UP001151234"/>
    </source>
</evidence>
<dbReference type="AlphaFoldDB" id="A0A9X3ZJX6"/>
<name>A0A9X3ZJX6_9HYPH</name>